<dbReference type="RefSeq" id="XP_030056811.1">
    <property type="nucleotide sequence ID" value="XM_030200951.1"/>
</dbReference>
<gene>
    <name evidence="19 20 21" type="primary">OVCH2</name>
</gene>
<dbReference type="GO" id="GO:0006508">
    <property type="term" value="P:proteolysis"/>
    <property type="evidence" value="ECO:0007669"/>
    <property type="project" value="UniProtKB-KW"/>
</dbReference>
<dbReference type="PROSITE" id="PS00134">
    <property type="entry name" value="TRYPSIN_HIS"/>
    <property type="match status" value="2"/>
</dbReference>
<proteinExistence type="predicted"/>
<dbReference type="Pfam" id="PF00089">
    <property type="entry name" value="Trypsin"/>
    <property type="match status" value="2"/>
</dbReference>
<dbReference type="GO" id="GO:0009566">
    <property type="term" value="P:fertilization"/>
    <property type="evidence" value="ECO:0007669"/>
    <property type="project" value="UniProtKB-ARBA"/>
</dbReference>
<dbReference type="AlphaFoldDB" id="A0A6P7XV01"/>
<evidence type="ECO:0000256" key="14">
    <source>
        <dbReference type="SAM" id="MobiDB-lite"/>
    </source>
</evidence>
<comment type="function">
    <text evidence="8">Mediates gamete interaction by affecting the vitelline coat.</text>
</comment>
<dbReference type="PROSITE" id="PS01180">
    <property type="entry name" value="CUB"/>
    <property type="match status" value="3"/>
</dbReference>
<dbReference type="InterPro" id="IPR001314">
    <property type="entry name" value="Peptidase_S1A"/>
</dbReference>
<keyword evidence="15" id="KW-0732">Signal</keyword>
<evidence type="ECO:0000256" key="5">
    <source>
        <dbReference type="ARBA" id="ARBA00023157"/>
    </source>
</evidence>
<dbReference type="PRINTS" id="PR00722">
    <property type="entry name" value="CHYMOTRYPSIN"/>
</dbReference>
<keyword evidence="5 12" id="KW-1015">Disulfide bond</keyword>
<evidence type="ECO:0000256" key="8">
    <source>
        <dbReference type="ARBA" id="ARBA00055017"/>
    </source>
</evidence>
<feature type="compositionally biased region" description="Basic and acidic residues" evidence="14">
    <location>
        <begin position="870"/>
        <end position="888"/>
    </location>
</feature>
<evidence type="ECO:0000313" key="18">
    <source>
        <dbReference type="Proteomes" id="UP000515156"/>
    </source>
</evidence>
<sequence>MPAAFGKILLLLVGMSCLRLNHAAPLDPNQDRSCCQSPLESRSLNRLNLFHRIVGGTQARPGLFPCLASLKRNNKHFCGGTIVSANRIITAAHCVMDRYLLQYLKVVVGDYDLRVREQKEQTFYVKSIIRHPEYNPNRPIHYDIAVLVLDGSIQFGETVQPACLPNQDELFEPGLLCTTCGWGRLAENGILPNILQMVDLPIVEENECNDAMLTLRTPMTGSTILCAGFPEGGKDACQGDSGGPLLCRRKHGTLILAGVTSWGMGCARSWSDNIMKLPDRRGTPGIYTELRKLLPWVLQHIYTETPQMKTSSVLCSVPEHDLIGSNGILDFPENPNEFYENNQFCVWTVTVPEEMHILLNFFRFDLKHDVSCEFNFLAVYSKDNQLIGKFCGVVRPLPILVTSNSIILKFVSDFQKPRTGFSMAYTALPPNNIPDSGCGSIAVHFEEGVIQTLHYPEDYSAFVDCHWLIHAPENYIVKLTFEDFELELSENCSYDYVAAYDDLEQEEQIAKTCGSAVPAPILSSSSMMQIIFHSDNSDTYRGFQASFTFISKADLKLSSPMDKESRPENLNITVYDEDSFDEICGASAVPSRFLFSRIVGGEEAVPYSWPWQVSLQLSVEHMCGGTIIGKEWVLTAAHCFSGRERYHDLWLVIAGMHDFRESEHHQRRSVKQIILHPEFNILTMEQDIALLQLSEPFQFTAYVRPACLPANGSVVQPSSLCVVTGWGAQERDRKYPSKLQQLEVPILTNEACNDFYPQHLGGITEKMFCAGFPLKDGMDTCTGDSGGPLVCQEDSGLYVVFGITSWGFGCGMNNHPGVYTNVPAFIDWIGQNIYDAEKNNSVIGTNDDEMEESSRSPDLTNTDGITNDAPLEKKNASKSDNPLEKKNASDNSVSFEKVYFATGCEDVVVLHSPGEIQLSASPAVYPNGFRCQWRIIAPKENRIKLELKQLQTNLKTENYFLVVYEGISKEKTIIGNFTMEDVPSTIWSIGSAVTVETFTSSHDPSYKLWMYYWFHDSK</sequence>
<evidence type="ECO:0000256" key="6">
    <source>
        <dbReference type="ARBA" id="ARBA00043205"/>
    </source>
</evidence>
<comment type="catalytic activity">
    <reaction evidence="7">
        <text>Preferential cleavage at 371-Gly-Ser-Arg-|-Trp-374 of glycoprotein gp43 in Xenopus laevis coelemic egg envelope to yield gp41.</text>
        <dbReference type="EC" id="3.4.21.120"/>
    </reaction>
</comment>
<evidence type="ECO:0000256" key="1">
    <source>
        <dbReference type="ARBA" id="ARBA00022670"/>
    </source>
</evidence>
<evidence type="ECO:0000313" key="19">
    <source>
        <dbReference type="RefSeq" id="XP_030056810.1"/>
    </source>
</evidence>
<dbReference type="InterPro" id="IPR035914">
    <property type="entry name" value="Sperma_CUB_dom_sf"/>
</dbReference>
<dbReference type="SUPFAM" id="SSF49854">
    <property type="entry name" value="Spermadhesin, CUB domain"/>
    <property type="match status" value="3"/>
</dbReference>
<dbReference type="EC" id="3.4.21.120" evidence="9"/>
<name>A0A6P7XV01_9AMPH</name>
<evidence type="ECO:0000256" key="2">
    <source>
        <dbReference type="ARBA" id="ARBA00022737"/>
    </source>
</evidence>
<keyword evidence="3 13" id="KW-0378">Hydrolase</keyword>
<dbReference type="Pfam" id="PF00431">
    <property type="entry name" value="CUB"/>
    <property type="match status" value="3"/>
</dbReference>
<dbReference type="SMART" id="SM00020">
    <property type="entry name" value="Tryp_SPc"/>
    <property type="match status" value="2"/>
</dbReference>
<feature type="region of interest" description="Disordered" evidence="14">
    <location>
        <begin position="843"/>
        <end position="888"/>
    </location>
</feature>
<evidence type="ECO:0000256" key="7">
    <source>
        <dbReference type="ARBA" id="ARBA00050866"/>
    </source>
</evidence>
<dbReference type="CTD" id="341277"/>
<dbReference type="FunFam" id="2.60.120.290:FF:000013">
    <property type="entry name" value="Membrane frizzled-related protein"/>
    <property type="match status" value="1"/>
</dbReference>
<evidence type="ECO:0000259" key="16">
    <source>
        <dbReference type="PROSITE" id="PS01180"/>
    </source>
</evidence>
<evidence type="ECO:0000256" key="12">
    <source>
        <dbReference type="PROSITE-ProRule" id="PRU00059"/>
    </source>
</evidence>
<dbReference type="FunFam" id="2.60.120.290:FF:000005">
    <property type="entry name" value="Procollagen C-endopeptidase enhancer 1"/>
    <property type="match status" value="1"/>
</dbReference>
<dbReference type="CDD" id="cd00041">
    <property type="entry name" value="CUB"/>
    <property type="match status" value="3"/>
</dbReference>
<feature type="disulfide bond" evidence="12">
    <location>
        <begin position="904"/>
        <end position="931"/>
    </location>
</feature>
<dbReference type="OrthoDB" id="6380398at2759"/>
<dbReference type="Gene3D" id="2.40.10.10">
    <property type="entry name" value="Trypsin-like serine proteases"/>
    <property type="match status" value="2"/>
</dbReference>
<evidence type="ECO:0000256" key="15">
    <source>
        <dbReference type="SAM" id="SignalP"/>
    </source>
</evidence>
<dbReference type="SMART" id="SM00042">
    <property type="entry name" value="CUB"/>
    <property type="match status" value="3"/>
</dbReference>
<keyword evidence="2" id="KW-0677">Repeat</keyword>
<reference evidence="19 20" key="1">
    <citation type="submission" date="2025-04" db="UniProtKB">
        <authorList>
            <consortium name="RefSeq"/>
        </authorList>
    </citation>
    <scope>IDENTIFICATION</scope>
</reference>
<evidence type="ECO:0000256" key="10">
    <source>
        <dbReference type="ARBA" id="ARBA00073429"/>
    </source>
</evidence>
<evidence type="ECO:0000313" key="20">
    <source>
        <dbReference type="RefSeq" id="XP_030056811.1"/>
    </source>
</evidence>
<keyword evidence="1 13" id="KW-0645">Protease</keyword>
<dbReference type="InterPro" id="IPR043504">
    <property type="entry name" value="Peptidase_S1_PA_chymotrypsin"/>
</dbReference>
<evidence type="ECO:0000256" key="3">
    <source>
        <dbReference type="ARBA" id="ARBA00022801"/>
    </source>
</evidence>
<feature type="domain" description="CUB" evidence="16">
    <location>
        <begin position="315"/>
        <end position="428"/>
    </location>
</feature>
<dbReference type="InterPro" id="IPR001254">
    <property type="entry name" value="Trypsin_dom"/>
</dbReference>
<dbReference type="RefSeq" id="XP_030056812.1">
    <property type="nucleotide sequence ID" value="XM_030200952.1"/>
</dbReference>
<evidence type="ECO:0000256" key="9">
    <source>
        <dbReference type="ARBA" id="ARBA00066609"/>
    </source>
</evidence>
<dbReference type="PANTHER" id="PTHR24252">
    <property type="entry name" value="ACROSIN-RELATED"/>
    <property type="match status" value="1"/>
</dbReference>
<feature type="disulfide bond" evidence="12">
    <location>
        <begin position="438"/>
        <end position="465"/>
    </location>
</feature>
<dbReference type="InterPro" id="IPR000859">
    <property type="entry name" value="CUB_dom"/>
</dbReference>
<dbReference type="Gene3D" id="2.60.120.290">
    <property type="entry name" value="Spermadhesin, CUB domain"/>
    <property type="match status" value="3"/>
</dbReference>
<keyword evidence="18" id="KW-1185">Reference proteome</keyword>
<evidence type="ECO:0000256" key="11">
    <source>
        <dbReference type="ARBA" id="ARBA00075374"/>
    </source>
</evidence>
<evidence type="ECO:0000256" key="13">
    <source>
        <dbReference type="RuleBase" id="RU363034"/>
    </source>
</evidence>
<dbReference type="CDD" id="cd00190">
    <property type="entry name" value="Tryp_SPc"/>
    <property type="match status" value="2"/>
</dbReference>
<feature type="chain" id="PRO_5044652476" description="Ovochymase-2" evidence="15">
    <location>
        <begin position="24"/>
        <end position="1018"/>
    </location>
</feature>
<dbReference type="GO" id="GO:0004252">
    <property type="term" value="F:serine-type endopeptidase activity"/>
    <property type="evidence" value="ECO:0007669"/>
    <property type="project" value="InterPro"/>
</dbReference>
<dbReference type="RefSeq" id="XP_030056810.1">
    <property type="nucleotide sequence ID" value="XM_030200950.1"/>
</dbReference>
<dbReference type="Proteomes" id="UP000515156">
    <property type="component" value="Chromosome 4"/>
</dbReference>
<evidence type="ECO:0000256" key="4">
    <source>
        <dbReference type="ARBA" id="ARBA00022825"/>
    </source>
</evidence>
<dbReference type="InterPro" id="IPR033116">
    <property type="entry name" value="TRYPSIN_SER"/>
</dbReference>
<dbReference type="GeneID" id="115468864"/>
<dbReference type="PANTHER" id="PTHR24252:SF18">
    <property type="entry name" value="OVOCHYMASE 1"/>
    <property type="match status" value="1"/>
</dbReference>
<dbReference type="PROSITE" id="PS50240">
    <property type="entry name" value="TRYPSIN_DOM"/>
    <property type="match status" value="2"/>
</dbReference>
<dbReference type="InterPro" id="IPR009003">
    <property type="entry name" value="Peptidase_S1_PA"/>
</dbReference>
<feature type="domain" description="CUB" evidence="16">
    <location>
        <begin position="438"/>
        <end position="550"/>
    </location>
</feature>
<feature type="domain" description="CUB" evidence="16">
    <location>
        <begin position="904"/>
        <end position="1018"/>
    </location>
</feature>
<evidence type="ECO:0000259" key="17">
    <source>
        <dbReference type="PROSITE" id="PS50240"/>
    </source>
</evidence>
<dbReference type="InterPro" id="IPR018114">
    <property type="entry name" value="TRYPSIN_HIS"/>
</dbReference>
<feature type="domain" description="Peptidase S1" evidence="17">
    <location>
        <begin position="53"/>
        <end position="302"/>
    </location>
</feature>
<dbReference type="FunFam" id="2.40.10.10:FF:000003">
    <property type="entry name" value="Transmembrane serine protease 3"/>
    <property type="match status" value="2"/>
</dbReference>
<organism evidence="18 20">
    <name type="scientific">Microcaecilia unicolor</name>
    <dbReference type="NCBI Taxonomy" id="1415580"/>
    <lineage>
        <taxon>Eukaryota</taxon>
        <taxon>Metazoa</taxon>
        <taxon>Chordata</taxon>
        <taxon>Craniata</taxon>
        <taxon>Vertebrata</taxon>
        <taxon>Euteleostomi</taxon>
        <taxon>Amphibia</taxon>
        <taxon>Gymnophiona</taxon>
        <taxon>Siphonopidae</taxon>
        <taxon>Microcaecilia</taxon>
    </lineage>
</organism>
<keyword evidence="4 13" id="KW-0720">Serine protease</keyword>
<dbReference type="SUPFAM" id="SSF50494">
    <property type="entry name" value="Trypsin-like serine proteases"/>
    <property type="match status" value="2"/>
</dbReference>
<feature type="compositionally biased region" description="Polar residues" evidence="14">
    <location>
        <begin position="856"/>
        <end position="865"/>
    </location>
</feature>
<feature type="signal peptide" evidence="15">
    <location>
        <begin position="1"/>
        <end position="23"/>
    </location>
</feature>
<dbReference type="KEGG" id="muo:115468864"/>
<comment type="caution">
    <text evidence="12">Lacks conserved residue(s) required for the propagation of feature annotation.</text>
</comment>
<dbReference type="PROSITE" id="PS00135">
    <property type="entry name" value="TRYPSIN_SER"/>
    <property type="match status" value="2"/>
</dbReference>
<feature type="domain" description="Peptidase S1" evidence="17">
    <location>
        <begin position="598"/>
        <end position="834"/>
    </location>
</feature>
<protein>
    <recommendedName>
        <fullName evidence="10">Ovochymase-2</fullName>
        <ecNumber evidence="9">3.4.21.120</ecNumber>
    </recommendedName>
    <alternativeName>
        <fullName evidence="11">Oviductal protease</fullName>
    </alternativeName>
    <alternativeName>
        <fullName evidence="6">Oviductin</fullName>
    </alternativeName>
</protein>
<evidence type="ECO:0000313" key="21">
    <source>
        <dbReference type="RefSeq" id="XP_030056812.1"/>
    </source>
</evidence>
<accession>A0A6P7XV01</accession>